<feature type="compositionally biased region" description="Basic and acidic residues" evidence="1">
    <location>
        <begin position="89"/>
        <end position="104"/>
    </location>
</feature>
<accession>A0ABS3XU42</accession>
<reference evidence="2 3" key="1">
    <citation type="submission" date="2021-02" db="EMBL/GenBank/DDBJ databases">
        <title>Streptomyces spirodelae sp. nov., isolated from duckweed.</title>
        <authorList>
            <person name="Saimee Y."/>
            <person name="Duangmal K."/>
        </authorList>
    </citation>
    <scope>NUCLEOTIDE SEQUENCE [LARGE SCALE GENOMIC DNA]</scope>
    <source>
        <strain evidence="2 3">DSM 42105</strain>
    </source>
</reference>
<gene>
    <name evidence="2" type="ORF">JW613_11460</name>
</gene>
<feature type="compositionally biased region" description="Gly residues" evidence="1">
    <location>
        <begin position="257"/>
        <end position="270"/>
    </location>
</feature>
<sequence>MSRETDSSSSGPKRRGGSSYPSGTEPYGASGSGAGQDDRNVPPPAGSKPDEPKTETTLTTRIRINIPGSRPIPPVVMRTPVADDGEEGTSDRTEDGSGGRESKGTVDLGAGKRATGGGTGPAAVPPPAPGGGSEAPPAASASAGAGVGGGGGTGSGSDDASGAEEKFTQRTSDWFAPRKPPKSTSAPSGPAAGGPGSGAAPGAGGGGGVGAGAGAGDRGDLPYYSGPGPESTGTHGVPESTGTHGIPESTGTHGIPGAPGAGPAFPGGAGPTDTPPDGVPHFGQNPPGGPAGPTTGPATGDMRVPPTPGSAAPGSLAAPGAAQGSGAGPDFGAGRAPGAHAPGADQGRGASGPDAFGHGRPGSHGVPGAGPGGTPPSGTPMVPGAGAADRPGTPTTGPGAGTGASPFAAAGAEPSGAPGSEARLSSDTMVSGVPQTGDPGEPGGPGVPPPGPSSPAPGAGAPGAPSAQSGTKAAKPAKKGGRSKLVLVGAAVVGVLGVAYGTGLLLDHADVPKGTTVLGVEIGGLSKHEAVNKLDAELGDRTKEPFKIETSGGRTELKPSVAGVALDTEATVRSAAGRDYNPVSVIGSLMGRTREAEPTIKVDEAKVRAALKPVLAKAEAKSPSEGMVKFTGGKAVAVEGSPHKVVDIDKAPAALKKAFVQRAVSGKNEPVELPGPVRKPKVTEAELDKAVNGFGRTAMSGWVYLKAGDVKVPYSQKTIGKFLTMQASGNGKLQPVIDTAKLKETYGSAFDNVVVDGGARTVKMTPKHAAAAMVEALRKKAPPEPAQRVAEVPATRSR</sequence>
<evidence type="ECO:0000256" key="1">
    <source>
        <dbReference type="SAM" id="MobiDB-lite"/>
    </source>
</evidence>
<proteinExistence type="predicted"/>
<feature type="compositionally biased region" description="Low complexity" evidence="1">
    <location>
        <begin position="309"/>
        <end position="322"/>
    </location>
</feature>
<dbReference type="RefSeq" id="WP_209210711.1">
    <property type="nucleotide sequence ID" value="NZ_JAFFZM010000006.1"/>
</dbReference>
<organism evidence="2 3">
    <name type="scientific">Streptomyces smyrnaeus</name>
    <dbReference type="NCBI Taxonomy" id="1387713"/>
    <lineage>
        <taxon>Bacteria</taxon>
        <taxon>Bacillati</taxon>
        <taxon>Actinomycetota</taxon>
        <taxon>Actinomycetes</taxon>
        <taxon>Kitasatosporales</taxon>
        <taxon>Streptomycetaceae</taxon>
        <taxon>Streptomyces</taxon>
    </lineage>
</organism>
<feature type="compositionally biased region" description="Low complexity" evidence="1">
    <location>
        <begin position="134"/>
        <end position="144"/>
    </location>
</feature>
<feature type="compositionally biased region" description="Gly residues" evidence="1">
    <location>
        <begin position="145"/>
        <end position="155"/>
    </location>
</feature>
<feature type="compositionally biased region" description="Low complexity" evidence="1">
    <location>
        <begin position="332"/>
        <end position="344"/>
    </location>
</feature>
<feature type="compositionally biased region" description="Low complexity" evidence="1">
    <location>
        <begin position="456"/>
        <end position="474"/>
    </location>
</feature>
<feature type="compositionally biased region" description="Gly residues" evidence="1">
    <location>
        <begin position="191"/>
        <end position="216"/>
    </location>
</feature>
<dbReference type="EMBL" id="JAFFZM010000006">
    <property type="protein sequence ID" value="MBO8198920.1"/>
    <property type="molecule type" value="Genomic_DNA"/>
</dbReference>
<evidence type="ECO:0008006" key="4">
    <source>
        <dbReference type="Google" id="ProtNLM"/>
    </source>
</evidence>
<keyword evidence="3" id="KW-1185">Reference proteome</keyword>
<evidence type="ECO:0000313" key="2">
    <source>
        <dbReference type="EMBL" id="MBO8198920.1"/>
    </source>
</evidence>
<comment type="caution">
    <text evidence="2">The sequence shown here is derived from an EMBL/GenBank/DDBJ whole genome shotgun (WGS) entry which is preliminary data.</text>
</comment>
<dbReference type="GeneID" id="96259228"/>
<dbReference type="Proteomes" id="UP000721954">
    <property type="component" value="Unassembled WGS sequence"/>
</dbReference>
<feature type="region of interest" description="Disordered" evidence="1">
    <location>
        <begin position="1"/>
        <end position="481"/>
    </location>
</feature>
<feature type="compositionally biased region" description="Low complexity" evidence="1">
    <location>
        <begin position="379"/>
        <end position="420"/>
    </location>
</feature>
<feature type="compositionally biased region" description="Gly residues" evidence="1">
    <location>
        <begin position="359"/>
        <end position="372"/>
    </location>
</feature>
<feature type="compositionally biased region" description="Low complexity" evidence="1">
    <location>
        <begin position="7"/>
        <end position="23"/>
    </location>
</feature>
<evidence type="ECO:0000313" key="3">
    <source>
        <dbReference type="Proteomes" id="UP000721954"/>
    </source>
</evidence>
<protein>
    <recommendedName>
        <fullName evidence="4">Peptidoglycan binding domain-containing protein</fullName>
    </recommendedName>
</protein>
<feature type="region of interest" description="Disordered" evidence="1">
    <location>
        <begin position="778"/>
        <end position="798"/>
    </location>
</feature>
<feature type="compositionally biased region" description="Pro residues" evidence="1">
    <location>
        <begin position="445"/>
        <end position="455"/>
    </location>
</feature>
<name>A0ABS3XU42_9ACTN</name>